<dbReference type="GO" id="GO:0005829">
    <property type="term" value="C:cytosol"/>
    <property type="evidence" value="ECO:0007669"/>
    <property type="project" value="TreeGrafter"/>
</dbReference>
<dbReference type="Gene3D" id="3.30.70.3490">
    <property type="match status" value="1"/>
</dbReference>
<feature type="compositionally biased region" description="Basic and acidic residues" evidence="3">
    <location>
        <begin position="409"/>
        <end position="428"/>
    </location>
</feature>
<evidence type="ECO:0000256" key="1">
    <source>
        <dbReference type="ARBA" id="ARBA00008842"/>
    </source>
</evidence>
<feature type="compositionally biased region" description="Low complexity" evidence="3">
    <location>
        <begin position="7"/>
        <end position="40"/>
    </location>
</feature>
<organism evidence="4 5">
    <name type="scientific">Cyphellophora attinorum</name>
    <dbReference type="NCBI Taxonomy" id="1664694"/>
    <lineage>
        <taxon>Eukaryota</taxon>
        <taxon>Fungi</taxon>
        <taxon>Dikarya</taxon>
        <taxon>Ascomycota</taxon>
        <taxon>Pezizomycotina</taxon>
        <taxon>Eurotiomycetes</taxon>
        <taxon>Chaetothyriomycetidae</taxon>
        <taxon>Chaetothyriales</taxon>
        <taxon>Cyphellophoraceae</taxon>
        <taxon>Cyphellophora</taxon>
    </lineage>
</organism>
<dbReference type="Proteomes" id="UP000038010">
    <property type="component" value="Unassembled WGS sequence"/>
</dbReference>
<dbReference type="AlphaFoldDB" id="A0A0N1HZX9"/>
<sequence length="467" mass="52676">MADTRDTPTSTVVPTPSNSTPNSRPSTPSLTTPPSTVTVSDKPQDDSSRLKLFLGLLRKFIGVPDMAAVRFSLPAQLIEPIPNLEYWHYLDRPETFISIGQSEQDLGRMLEVLRFWFTKDLKYVKGKPCKPYNSVLGEFFRCNWELNADAGAISDPAHAPPQAPADPMDKSKQNLEKPVTLSYMTEQTSHHPPVSAYYMECPERGIIGYGYDQLSAKFTGTAVRVVAGNYNQGIFIKLPKRDNEEYQLSHPAANLSGLLKGSLYISVSDTCFITCPKSKLKTILTYAEEGWLGRAQNKVFGVVYRYDPNNDKYTRIKDVPEKDVLAKIEGCWQEQIFYWLAGDKKAEKDTSARQLLMDVSPLMPVPKICPPPEEQLVNESRKFWKDLTIAIQEKRFNDANKIKQNIEQAQRDKAAERKTQGAEWKPRFFQEVTDPDGKPHLSDEGKLAMEGLQSKNFVLKEPETTGA</sequence>
<dbReference type="GeneID" id="28741046"/>
<dbReference type="EMBL" id="LFJN01000003">
    <property type="protein sequence ID" value="KPI44516.1"/>
    <property type="molecule type" value="Genomic_DNA"/>
</dbReference>
<dbReference type="RefSeq" id="XP_018004479.1">
    <property type="nucleotide sequence ID" value="XM_018149166.1"/>
</dbReference>
<dbReference type="GO" id="GO:0032934">
    <property type="term" value="F:sterol binding"/>
    <property type="evidence" value="ECO:0007669"/>
    <property type="project" value="TreeGrafter"/>
</dbReference>
<dbReference type="InterPro" id="IPR018494">
    <property type="entry name" value="Oxysterol-bd_CS"/>
</dbReference>
<accession>A0A0N1HZX9</accession>
<evidence type="ECO:0000313" key="5">
    <source>
        <dbReference type="Proteomes" id="UP000038010"/>
    </source>
</evidence>
<reference evidence="4 5" key="1">
    <citation type="submission" date="2015-06" db="EMBL/GenBank/DDBJ databases">
        <title>Draft genome of the ant-associated black yeast Phialophora attae CBS 131958.</title>
        <authorList>
            <person name="Moreno L.F."/>
            <person name="Stielow B.J."/>
            <person name="de Hoog S."/>
            <person name="Vicente V.A."/>
            <person name="Weiss V.A."/>
            <person name="de Vries M."/>
            <person name="Cruz L.M."/>
            <person name="Souza E.M."/>
        </authorList>
    </citation>
    <scope>NUCLEOTIDE SEQUENCE [LARGE SCALE GENOMIC DNA]</scope>
    <source>
        <strain evidence="4 5">CBS 131958</strain>
    </source>
</reference>
<dbReference type="FunFam" id="2.40.160.120:FF:000016">
    <property type="entry name" value="Oxysterol binding protein (Orp8), putative"/>
    <property type="match status" value="1"/>
</dbReference>
<evidence type="ECO:0000256" key="2">
    <source>
        <dbReference type="RuleBase" id="RU003844"/>
    </source>
</evidence>
<keyword evidence="5" id="KW-1185">Reference proteome</keyword>
<dbReference type="VEuPathDB" id="FungiDB:AB675_8699"/>
<dbReference type="Gene3D" id="2.40.160.120">
    <property type="match status" value="1"/>
</dbReference>
<dbReference type="PANTHER" id="PTHR10972">
    <property type="entry name" value="OXYSTEROL-BINDING PROTEIN-RELATED"/>
    <property type="match status" value="1"/>
</dbReference>
<proteinExistence type="inferred from homology"/>
<protein>
    <submittedName>
        <fullName evidence="4">Oxysterol-binding protein-like protein 1</fullName>
    </submittedName>
</protein>
<dbReference type="PANTHER" id="PTHR10972:SF212">
    <property type="entry name" value="OXYSTEROL-BINDING PROTEIN-LIKE PROTEIN 1"/>
    <property type="match status" value="1"/>
</dbReference>
<evidence type="ECO:0000313" key="4">
    <source>
        <dbReference type="EMBL" id="KPI44516.1"/>
    </source>
</evidence>
<dbReference type="OrthoDB" id="48057at2759"/>
<name>A0A0N1HZX9_9EURO</name>
<dbReference type="InterPro" id="IPR037239">
    <property type="entry name" value="OSBP_sf"/>
</dbReference>
<feature type="region of interest" description="Disordered" evidence="3">
    <location>
        <begin position="408"/>
        <end position="444"/>
    </location>
</feature>
<comment type="caution">
    <text evidence="4">The sequence shown here is derived from an EMBL/GenBank/DDBJ whole genome shotgun (WGS) entry which is preliminary data.</text>
</comment>
<dbReference type="InterPro" id="IPR000648">
    <property type="entry name" value="Oxysterol-bd"/>
</dbReference>
<dbReference type="GO" id="GO:0016020">
    <property type="term" value="C:membrane"/>
    <property type="evidence" value="ECO:0007669"/>
    <property type="project" value="TreeGrafter"/>
</dbReference>
<feature type="compositionally biased region" description="Basic and acidic residues" evidence="3">
    <location>
        <begin position="435"/>
        <end position="444"/>
    </location>
</feature>
<dbReference type="Pfam" id="PF01237">
    <property type="entry name" value="Oxysterol_BP"/>
    <property type="match status" value="1"/>
</dbReference>
<feature type="region of interest" description="Disordered" evidence="3">
    <location>
        <begin position="1"/>
        <end position="45"/>
    </location>
</feature>
<gene>
    <name evidence="4" type="ORF">AB675_8699</name>
</gene>
<dbReference type="SUPFAM" id="SSF144000">
    <property type="entry name" value="Oxysterol-binding protein-like"/>
    <property type="match status" value="1"/>
</dbReference>
<comment type="similarity">
    <text evidence="1 2">Belongs to the OSBP family.</text>
</comment>
<dbReference type="PROSITE" id="PS01013">
    <property type="entry name" value="OSBP"/>
    <property type="match status" value="1"/>
</dbReference>
<dbReference type="STRING" id="1664694.A0A0N1HZX9"/>
<evidence type="ECO:0000256" key="3">
    <source>
        <dbReference type="SAM" id="MobiDB-lite"/>
    </source>
</evidence>